<sequence length="363" mass="39190">MRLEQKSNKVMRSCQENGEDRPVFDHGETGIVQPVWRDGGMAKTAANAPVKVVPGGDSYLNDARTRELCAQALKARPDAELIELDATTADQYAFDEAVSPSLLSDVAVVKIASLQNADEKLAEALVSYTKHAVKDPDNSSIVICQHEGGVKGRKIIDQLTKAGARKEDVPDLKKPDAQLNFVLGEFEKRGRRVEPMAAQQLVSVLGGKTGELAAMCSQLCFDFDDNPMGLDRVNQYLTANPQVTGFAVADKAVEGKTAEAIVMMRAAVEQGTDPIALIGALAMKLRTIAKASAVRSGTISQAEAKTNPWVLKNAMRQLSGWTSAGLAHCIRMLAWADEQSKTNGGDPLYALERCIEDISHKGR</sequence>
<dbReference type="NCBIfam" id="TIGR01128">
    <property type="entry name" value="holA"/>
    <property type="match status" value="1"/>
</dbReference>
<evidence type="ECO:0000256" key="7">
    <source>
        <dbReference type="ARBA" id="ARBA00049244"/>
    </source>
</evidence>
<feature type="domain" description="DNA polymerase III delta subunit-like C-terminal" evidence="9">
    <location>
        <begin position="246"/>
        <end position="355"/>
    </location>
</feature>
<evidence type="ECO:0000259" key="9">
    <source>
        <dbReference type="Pfam" id="PF21694"/>
    </source>
</evidence>
<evidence type="ECO:0000313" key="11">
    <source>
        <dbReference type="Proteomes" id="UP000232496"/>
    </source>
</evidence>
<dbReference type="Gene3D" id="1.20.272.10">
    <property type="match status" value="1"/>
</dbReference>
<evidence type="ECO:0000256" key="6">
    <source>
        <dbReference type="ARBA" id="ARBA00034754"/>
    </source>
</evidence>
<dbReference type="InterPro" id="IPR048466">
    <property type="entry name" value="DNA_pol3_delta-like_C"/>
</dbReference>
<dbReference type="Pfam" id="PF21694">
    <property type="entry name" value="DNA_pol3_delta_C"/>
    <property type="match status" value="1"/>
</dbReference>
<evidence type="ECO:0000256" key="3">
    <source>
        <dbReference type="ARBA" id="ARBA00022695"/>
    </source>
</evidence>
<dbReference type="GO" id="GO:0003677">
    <property type="term" value="F:DNA binding"/>
    <property type="evidence" value="ECO:0007669"/>
    <property type="project" value="InterPro"/>
</dbReference>
<dbReference type="Gene3D" id="3.40.50.300">
    <property type="entry name" value="P-loop containing nucleotide triphosphate hydrolases"/>
    <property type="match status" value="1"/>
</dbReference>
<feature type="region of interest" description="Disordered" evidence="8">
    <location>
        <begin position="1"/>
        <end position="26"/>
    </location>
</feature>
<dbReference type="EMBL" id="CP023198">
    <property type="protein sequence ID" value="AUE18858.1"/>
    <property type="molecule type" value="Genomic_DNA"/>
</dbReference>
<dbReference type="SUPFAM" id="SSF48019">
    <property type="entry name" value="post-AAA+ oligomerization domain-like"/>
    <property type="match status" value="1"/>
</dbReference>
<gene>
    <name evidence="10" type="ORF">DRBB29_1315</name>
</gene>
<evidence type="ECO:0000256" key="2">
    <source>
        <dbReference type="ARBA" id="ARBA00022679"/>
    </source>
</evidence>
<keyword evidence="2" id="KW-0808">Transferase</keyword>
<dbReference type="Proteomes" id="UP000232496">
    <property type="component" value="Chromosome"/>
</dbReference>
<reference evidence="10 11" key="1">
    <citation type="submission" date="2017-09" db="EMBL/GenBank/DDBJ databases">
        <title>Comparative genomics and methylome analysis of the gut commensal Bifidobacterium breve.</title>
        <authorList>
            <person name="Bottacini F."/>
            <person name="Morrissey R."/>
            <person name="Roberts R.J."/>
            <person name="James K."/>
            <person name="van Breen J."/>
            <person name="Egan M."/>
            <person name="Lambert J."/>
            <person name="van Limpt K."/>
            <person name="Stanton C."/>
            <person name="Knol J."/>
            <person name="O' Connell Motherway M."/>
            <person name="van Sinderen D."/>
        </authorList>
    </citation>
    <scope>NUCLEOTIDE SEQUENCE [LARGE SCALE GENOMIC DNA]</scope>
    <source>
        <strain evidence="10 11">DRBB29</strain>
    </source>
</reference>
<name>A0AAN1M5K0_BIFBR</name>
<keyword evidence="5" id="KW-0239">DNA-directed DNA polymerase</keyword>
<comment type="similarity">
    <text evidence="6">Belongs to the DNA polymerase HolA subunit family.</text>
</comment>
<dbReference type="GO" id="GO:0009360">
    <property type="term" value="C:DNA polymerase III complex"/>
    <property type="evidence" value="ECO:0007669"/>
    <property type="project" value="TreeGrafter"/>
</dbReference>
<organism evidence="10 11">
    <name type="scientific">Bifidobacterium breve</name>
    <dbReference type="NCBI Taxonomy" id="1685"/>
    <lineage>
        <taxon>Bacteria</taxon>
        <taxon>Bacillati</taxon>
        <taxon>Actinomycetota</taxon>
        <taxon>Actinomycetes</taxon>
        <taxon>Bifidobacteriales</taxon>
        <taxon>Bifidobacteriaceae</taxon>
        <taxon>Bifidobacterium</taxon>
    </lineage>
</organism>
<dbReference type="InterPro" id="IPR027417">
    <property type="entry name" value="P-loop_NTPase"/>
</dbReference>
<evidence type="ECO:0000256" key="5">
    <source>
        <dbReference type="ARBA" id="ARBA00022932"/>
    </source>
</evidence>
<dbReference type="GO" id="GO:0003887">
    <property type="term" value="F:DNA-directed DNA polymerase activity"/>
    <property type="evidence" value="ECO:0007669"/>
    <property type="project" value="UniProtKB-KW"/>
</dbReference>
<accession>A0AAN1M5K0</accession>
<keyword evidence="3" id="KW-0548">Nucleotidyltransferase</keyword>
<protein>
    <recommendedName>
        <fullName evidence="1">DNA-directed DNA polymerase</fullName>
        <ecNumber evidence="1">2.7.7.7</ecNumber>
    </recommendedName>
</protein>
<dbReference type="EC" id="2.7.7.7" evidence="1"/>
<proteinExistence type="inferred from homology"/>
<evidence type="ECO:0000256" key="4">
    <source>
        <dbReference type="ARBA" id="ARBA00022705"/>
    </source>
</evidence>
<dbReference type="InterPro" id="IPR005790">
    <property type="entry name" value="DNA_polIII_delta"/>
</dbReference>
<dbReference type="GO" id="GO:0006261">
    <property type="term" value="P:DNA-templated DNA replication"/>
    <property type="evidence" value="ECO:0007669"/>
    <property type="project" value="TreeGrafter"/>
</dbReference>
<dbReference type="PANTHER" id="PTHR34388:SF1">
    <property type="entry name" value="DNA POLYMERASE III SUBUNIT DELTA"/>
    <property type="match status" value="1"/>
</dbReference>
<dbReference type="InterPro" id="IPR008921">
    <property type="entry name" value="DNA_pol3_clamp-load_cplx_C"/>
</dbReference>
<evidence type="ECO:0000256" key="8">
    <source>
        <dbReference type="SAM" id="MobiDB-lite"/>
    </source>
</evidence>
<evidence type="ECO:0000313" key="10">
    <source>
        <dbReference type="EMBL" id="AUE18858.1"/>
    </source>
</evidence>
<comment type="catalytic activity">
    <reaction evidence="7">
        <text>DNA(n) + a 2'-deoxyribonucleoside 5'-triphosphate = DNA(n+1) + diphosphate</text>
        <dbReference type="Rhea" id="RHEA:22508"/>
        <dbReference type="Rhea" id="RHEA-COMP:17339"/>
        <dbReference type="Rhea" id="RHEA-COMP:17340"/>
        <dbReference type="ChEBI" id="CHEBI:33019"/>
        <dbReference type="ChEBI" id="CHEBI:61560"/>
        <dbReference type="ChEBI" id="CHEBI:173112"/>
        <dbReference type="EC" id="2.7.7.7"/>
    </reaction>
</comment>
<evidence type="ECO:0000256" key="1">
    <source>
        <dbReference type="ARBA" id="ARBA00012417"/>
    </source>
</evidence>
<dbReference type="PANTHER" id="PTHR34388">
    <property type="entry name" value="DNA POLYMERASE III SUBUNIT DELTA"/>
    <property type="match status" value="1"/>
</dbReference>
<keyword evidence="4" id="KW-0235">DNA replication</keyword>
<dbReference type="AlphaFoldDB" id="A0AAN1M5K0"/>